<dbReference type="Proteomes" id="UP000015104">
    <property type="component" value="Unassembled WGS sequence"/>
</dbReference>
<dbReference type="EMBL" id="CAEY01000212">
    <property type="status" value="NOT_ANNOTATED_CDS"/>
    <property type="molecule type" value="Genomic_DNA"/>
</dbReference>
<protein>
    <submittedName>
        <fullName evidence="1">Uncharacterized protein</fullName>
    </submittedName>
</protein>
<evidence type="ECO:0000313" key="2">
    <source>
        <dbReference type="Proteomes" id="UP000015104"/>
    </source>
</evidence>
<proteinExistence type="predicted"/>
<organism evidence="1 2">
    <name type="scientific">Tetranychus urticae</name>
    <name type="common">Two-spotted spider mite</name>
    <dbReference type="NCBI Taxonomy" id="32264"/>
    <lineage>
        <taxon>Eukaryota</taxon>
        <taxon>Metazoa</taxon>
        <taxon>Ecdysozoa</taxon>
        <taxon>Arthropoda</taxon>
        <taxon>Chelicerata</taxon>
        <taxon>Arachnida</taxon>
        <taxon>Acari</taxon>
        <taxon>Acariformes</taxon>
        <taxon>Trombidiformes</taxon>
        <taxon>Prostigmata</taxon>
        <taxon>Eleutherengona</taxon>
        <taxon>Raphignathae</taxon>
        <taxon>Tetranychoidea</taxon>
        <taxon>Tetranychidae</taxon>
        <taxon>Tetranychus</taxon>
    </lineage>
</organism>
<dbReference type="HOGENOM" id="CLU_3377660_0_0_1"/>
<name>T1KLT5_TETUR</name>
<reference evidence="1" key="2">
    <citation type="submission" date="2015-06" db="UniProtKB">
        <authorList>
            <consortium name="EnsemblMetazoa"/>
        </authorList>
    </citation>
    <scope>IDENTIFICATION</scope>
</reference>
<keyword evidence="2" id="KW-1185">Reference proteome</keyword>
<dbReference type="EnsemblMetazoa" id="tetur14g03600.1">
    <property type="protein sequence ID" value="tetur14g03600.1"/>
    <property type="gene ID" value="tetur14g03600"/>
</dbReference>
<evidence type="ECO:0000313" key="1">
    <source>
        <dbReference type="EnsemblMetazoa" id="tetur14g03600.1"/>
    </source>
</evidence>
<sequence>MKLKNQNIERIHQLLNPLTVKINGIDELCIQTHP</sequence>
<reference evidence="2" key="1">
    <citation type="submission" date="2011-08" db="EMBL/GenBank/DDBJ databases">
        <authorList>
            <person name="Rombauts S."/>
        </authorList>
    </citation>
    <scope>NUCLEOTIDE SEQUENCE</scope>
    <source>
        <strain evidence="2">London</strain>
    </source>
</reference>
<dbReference type="AlphaFoldDB" id="T1KLT5"/>
<accession>T1KLT5</accession>